<dbReference type="PIRSF" id="PIRSF000804">
    <property type="entry name" value="DNA_pol_III_b"/>
    <property type="match status" value="1"/>
</dbReference>
<dbReference type="Pfam" id="PF02768">
    <property type="entry name" value="DNA_pol3_beta_3"/>
    <property type="match status" value="1"/>
</dbReference>
<dbReference type="Pfam" id="PF02767">
    <property type="entry name" value="DNA_pol3_beta_2"/>
    <property type="match status" value="1"/>
</dbReference>
<evidence type="ECO:0000256" key="9">
    <source>
        <dbReference type="PIRNR" id="PIRNR000804"/>
    </source>
</evidence>
<dbReference type="AlphaFoldDB" id="A0A1G2K2W7"/>
<sequence length="367" mass="40560">MKILCTRDNLKNVVTQAERFTGKNVTLPILNNILLEAKGRRCSVTATNLEIALEASFSGRVVKDGVITIPARILSSLLQTVPEENIVLEEKNSVLSIQSENYKITVNGTPSKDFPLIPKIKKGSSFSIFFSALSCALKHVLPSVSRSEIKPEISGVLFKTEGKKLKLASTDTFRLAEKTIPDKMNSEGEASPFILPLKTAEELVRLEYQDDTEIKIMYTENQATFSIGEHTITTRLIDGAFPEYGGIIPKSAETRAVIKREELIQKIRAAAVLSSKLNDITLIFEGKVLVTESQNPELGSMNSKMESEQFTGEDVVLRFNFRYLLDGLESISGDTVAISMSGEHAPALLQSPNDETFLYVLMPIRNV</sequence>
<keyword evidence="8" id="KW-0238">DNA-binding</keyword>
<keyword evidence="7 9" id="KW-0239">DNA-directed DNA polymerase</keyword>
<dbReference type="GO" id="GO:0006271">
    <property type="term" value="P:DNA strand elongation involved in DNA replication"/>
    <property type="evidence" value="ECO:0007669"/>
    <property type="project" value="TreeGrafter"/>
</dbReference>
<dbReference type="GO" id="GO:0009360">
    <property type="term" value="C:DNA polymerase III complex"/>
    <property type="evidence" value="ECO:0007669"/>
    <property type="project" value="InterPro"/>
</dbReference>
<feature type="domain" description="DNA polymerase III beta sliding clamp N-terminal" evidence="10">
    <location>
        <begin position="1"/>
        <end position="118"/>
    </location>
</feature>
<evidence type="ECO:0000259" key="11">
    <source>
        <dbReference type="Pfam" id="PF02767"/>
    </source>
</evidence>
<dbReference type="CDD" id="cd00140">
    <property type="entry name" value="beta_clamp"/>
    <property type="match status" value="1"/>
</dbReference>
<dbReference type="PANTHER" id="PTHR30478">
    <property type="entry name" value="DNA POLYMERASE III SUBUNIT BETA"/>
    <property type="match status" value="1"/>
</dbReference>
<dbReference type="InterPro" id="IPR001001">
    <property type="entry name" value="DNA_polIII_beta"/>
</dbReference>
<dbReference type="InterPro" id="IPR022634">
    <property type="entry name" value="DNA_polIII_beta_N"/>
</dbReference>
<dbReference type="Gene3D" id="3.70.10.10">
    <property type="match status" value="1"/>
</dbReference>
<dbReference type="GO" id="GO:0005737">
    <property type="term" value="C:cytoplasm"/>
    <property type="evidence" value="ECO:0007669"/>
    <property type="project" value="UniProtKB-SubCell"/>
</dbReference>
<keyword evidence="6 9" id="KW-0235">DNA replication</keyword>
<organism evidence="13 14">
    <name type="scientific">Candidatus Sungbacteria bacterium RIFCSPHIGHO2_01_FULL_47_32</name>
    <dbReference type="NCBI Taxonomy" id="1802264"/>
    <lineage>
        <taxon>Bacteria</taxon>
        <taxon>Candidatus Sungiibacteriota</taxon>
    </lineage>
</organism>
<evidence type="ECO:0000256" key="7">
    <source>
        <dbReference type="ARBA" id="ARBA00022932"/>
    </source>
</evidence>
<comment type="similarity">
    <text evidence="2 9">Belongs to the beta sliding clamp family.</text>
</comment>
<reference evidence="13 14" key="1">
    <citation type="journal article" date="2016" name="Nat. Commun.">
        <title>Thousands of microbial genomes shed light on interconnected biogeochemical processes in an aquifer system.</title>
        <authorList>
            <person name="Anantharaman K."/>
            <person name="Brown C.T."/>
            <person name="Hug L.A."/>
            <person name="Sharon I."/>
            <person name="Castelle C.J."/>
            <person name="Probst A.J."/>
            <person name="Thomas B.C."/>
            <person name="Singh A."/>
            <person name="Wilkins M.J."/>
            <person name="Karaoz U."/>
            <person name="Brodie E.L."/>
            <person name="Williams K.H."/>
            <person name="Hubbard S.S."/>
            <person name="Banfield J.F."/>
        </authorList>
    </citation>
    <scope>NUCLEOTIDE SEQUENCE [LARGE SCALE GENOMIC DNA]</scope>
</reference>
<dbReference type="InterPro" id="IPR022637">
    <property type="entry name" value="DNA_polIII_beta_cen"/>
</dbReference>
<dbReference type="SMART" id="SM00480">
    <property type="entry name" value="POL3Bc"/>
    <property type="match status" value="1"/>
</dbReference>
<evidence type="ECO:0000313" key="13">
    <source>
        <dbReference type="EMBL" id="OGZ93757.1"/>
    </source>
</evidence>
<keyword evidence="3 9" id="KW-0963">Cytoplasm</keyword>
<dbReference type="SUPFAM" id="SSF55979">
    <property type="entry name" value="DNA clamp"/>
    <property type="match status" value="3"/>
</dbReference>
<name>A0A1G2K2W7_9BACT</name>
<evidence type="ECO:0000259" key="12">
    <source>
        <dbReference type="Pfam" id="PF02768"/>
    </source>
</evidence>
<proteinExistence type="inferred from homology"/>
<dbReference type="GO" id="GO:0003677">
    <property type="term" value="F:DNA binding"/>
    <property type="evidence" value="ECO:0007669"/>
    <property type="project" value="UniProtKB-UniRule"/>
</dbReference>
<keyword evidence="4 9" id="KW-0808">Transferase</keyword>
<feature type="domain" description="DNA polymerase III beta sliding clamp central" evidence="11">
    <location>
        <begin position="136"/>
        <end position="243"/>
    </location>
</feature>
<dbReference type="PANTHER" id="PTHR30478:SF0">
    <property type="entry name" value="BETA SLIDING CLAMP"/>
    <property type="match status" value="1"/>
</dbReference>
<dbReference type="GO" id="GO:0008408">
    <property type="term" value="F:3'-5' exonuclease activity"/>
    <property type="evidence" value="ECO:0007669"/>
    <property type="project" value="InterPro"/>
</dbReference>
<evidence type="ECO:0000256" key="4">
    <source>
        <dbReference type="ARBA" id="ARBA00022679"/>
    </source>
</evidence>
<dbReference type="NCBIfam" id="TIGR00663">
    <property type="entry name" value="dnan"/>
    <property type="match status" value="1"/>
</dbReference>
<evidence type="ECO:0000256" key="2">
    <source>
        <dbReference type="ARBA" id="ARBA00010752"/>
    </source>
</evidence>
<feature type="domain" description="DNA polymerase III beta sliding clamp C-terminal" evidence="12">
    <location>
        <begin position="247"/>
        <end position="365"/>
    </location>
</feature>
<evidence type="ECO:0000256" key="1">
    <source>
        <dbReference type="ARBA" id="ARBA00004496"/>
    </source>
</evidence>
<gene>
    <name evidence="13" type="ORF">A2633_02725</name>
</gene>
<comment type="function">
    <text evidence="9">Confers DNA tethering and processivity to DNA polymerases and other proteins. Acts as a clamp, forming a ring around DNA (a reaction catalyzed by the clamp-loading complex) which diffuses in an ATP-independent manner freely and bidirectionally along dsDNA. Initially characterized for its ability to contact the catalytic subunit of DNA polymerase III (Pol III), a complex, multichain enzyme responsible for most of the replicative synthesis in bacteria; Pol III exhibits 3'-5' exonuclease proofreading activity. The beta chain is required for initiation of replication as well as for processivity of DNA replication.</text>
</comment>
<keyword evidence="5 9" id="KW-0548">Nucleotidyltransferase</keyword>
<evidence type="ECO:0000256" key="5">
    <source>
        <dbReference type="ARBA" id="ARBA00022695"/>
    </source>
</evidence>
<dbReference type="EMBL" id="MHQC01000051">
    <property type="protein sequence ID" value="OGZ93757.1"/>
    <property type="molecule type" value="Genomic_DNA"/>
</dbReference>
<protein>
    <recommendedName>
        <fullName evidence="9">Beta sliding clamp</fullName>
    </recommendedName>
</protein>
<evidence type="ECO:0000313" key="14">
    <source>
        <dbReference type="Proteomes" id="UP000177152"/>
    </source>
</evidence>
<evidence type="ECO:0000256" key="6">
    <source>
        <dbReference type="ARBA" id="ARBA00022705"/>
    </source>
</evidence>
<dbReference type="Proteomes" id="UP000177152">
    <property type="component" value="Unassembled WGS sequence"/>
</dbReference>
<evidence type="ECO:0000256" key="3">
    <source>
        <dbReference type="ARBA" id="ARBA00022490"/>
    </source>
</evidence>
<dbReference type="Gene3D" id="3.10.150.10">
    <property type="entry name" value="DNA Polymerase III, subunit A, domain 2"/>
    <property type="match status" value="1"/>
</dbReference>
<evidence type="ECO:0000259" key="10">
    <source>
        <dbReference type="Pfam" id="PF00712"/>
    </source>
</evidence>
<dbReference type="InterPro" id="IPR022635">
    <property type="entry name" value="DNA_polIII_beta_C"/>
</dbReference>
<evidence type="ECO:0000256" key="8">
    <source>
        <dbReference type="ARBA" id="ARBA00023125"/>
    </source>
</evidence>
<comment type="caution">
    <text evidence="13">The sequence shown here is derived from an EMBL/GenBank/DDBJ whole genome shotgun (WGS) entry which is preliminary data.</text>
</comment>
<dbReference type="InterPro" id="IPR046938">
    <property type="entry name" value="DNA_clamp_sf"/>
</dbReference>
<comment type="subunit">
    <text evidence="9">Forms a ring-shaped head-to-tail homodimer around DNA.</text>
</comment>
<comment type="subcellular location">
    <subcellularLocation>
        <location evidence="1 9">Cytoplasm</location>
    </subcellularLocation>
</comment>
<accession>A0A1G2K2W7</accession>
<dbReference type="Pfam" id="PF00712">
    <property type="entry name" value="DNA_pol3_beta"/>
    <property type="match status" value="1"/>
</dbReference>
<dbReference type="GO" id="GO:0003887">
    <property type="term" value="F:DNA-directed DNA polymerase activity"/>
    <property type="evidence" value="ECO:0007669"/>
    <property type="project" value="UniProtKB-UniRule"/>
</dbReference>